<dbReference type="RefSeq" id="WP_018981062.1">
    <property type="nucleotide sequence ID" value="NZ_BAQD01000033.1"/>
</dbReference>
<feature type="compositionally biased region" description="Basic and acidic residues" evidence="3">
    <location>
        <begin position="514"/>
        <end position="524"/>
    </location>
</feature>
<dbReference type="InterPro" id="IPR008258">
    <property type="entry name" value="Transglycosylase_SLT_dom_1"/>
</dbReference>
<dbReference type="PROSITE" id="PS00922">
    <property type="entry name" value="TRANSGLYCOSYLASE"/>
    <property type="match status" value="1"/>
</dbReference>
<feature type="region of interest" description="Disordered" evidence="3">
    <location>
        <begin position="464"/>
        <end position="483"/>
    </location>
</feature>
<evidence type="ECO:0000259" key="4">
    <source>
        <dbReference type="Pfam" id="PF01464"/>
    </source>
</evidence>
<reference evidence="5" key="1">
    <citation type="submission" date="2013-04" db="EMBL/GenBank/DDBJ databases">
        <title>The genome sequencing project of 58 acetic acid bacteria.</title>
        <authorList>
            <person name="Okamoto-Kainuma A."/>
            <person name="Ishikawa M."/>
            <person name="Umino S."/>
            <person name="Koizumi Y."/>
            <person name="Shiwa Y."/>
            <person name="Yoshikawa H."/>
            <person name="Matsutani M."/>
            <person name="Matsushita K."/>
        </authorList>
    </citation>
    <scope>NUCLEOTIDE SEQUENCE</scope>
    <source>
        <strain evidence="5">DSM 15669</strain>
    </source>
</reference>
<gene>
    <name evidence="5" type="ORF">AA15669_1419</name>
</gene>
<dbReference type="PANTHER" id="PTHR37423">
    <property type="entry name" value="SOLUBLE LYTIC MUREIN TRANSGLYCOSYLASE-RELATED"/>
    <property type="match status" value="1"/>
</dbReference>
<protein>
    <recommendedName>
        <fullName evidence="4">Transglycosylase SLT domain-containing protein</fullName>
    </recommendedName>
</protein>
<feature type="compositionally biased region" description="Polar residues" evidence="3">
    <location>
        <begin position="590"/>
        <end position="604"/>
    </location>
</feature>
<accession>A0ABQ0NZN4</accession>
<feature type="region of interest" description="Disordered" evidence="3">
    <location>
        <begin position="41"/>
        <end position="62"/>
    </location>
</feature>
<feature type="compositionally biased region" description="Basic and acidic residues" evidence="3">
    <location>
        <begin position="77"/>
        <end position="106"/>
    </location>
</feature>
<comment type="similarity">
    <text evidence="2">Belongs to the virb1 family.</text>
</comment>
<sequence length="758" mass="81041">MVNQTSVIDISVQYQEFLDYIEAVERYRTLLKESGEELSRAVKMPHGASHEREKATKGEASATKELVTINQSLVGTESDRNKQLKEGNRQLTDRKRRKEEEGRVERENIRRVQSFARSPLGKIAYAAVAMKGVQLGFAAFQGLQNIAHSGAALRAQSLRTRMDASHIKAWQNNLEPYDPEGSLMQAANRATRDAGYAAKLRGIGVDTSSRDMNKILASLVQTLPQFERKHKGDNEDAIWDGRHLSDLQGAAISLEQAPDKEVRAIPGTVEANAKEAHYNKEALTAAQKAALNDRRRQNEAEATKLNNFAPTIDKAMGEARKAQENLDAVTDSAGRLAIQLDKITNGNGLLALAGIAAIAPTLGGMALKKGFQGAEKGIRALLGKGGKGAAAAGEAAAEEGAAAEGAAGTATGATEGAAAATEVGATIGSSIVSVLSTALAGGTIAGATGWAVGRDVKDNGYSPFDPYAGTLGPHDKEAEKKQDDERTDYLKVFKHYQDRTGAWTTWDFNEAKERQLMGRDDKRPKTPTKAPPPTLAQASPRPDKSASSSSALTHVDGMRRLLDLTAGILECERTLVDQKRDGNAGPPMLATSTMTDTPARSSNGAAAPTLAETGGQAPDLDRLTGAVAMAESGGNPNAVSRVGAKGLLQLMPATAREYGVTNPFDPLQSWRGGEAMLARLRRKYHGDTEKTLAAYNMGSGNLDRDIRERGANWKQGLPKETTDYIPRVLQNLSRGTVVKIENYSGQNIAVSSRQGAIL</sequence>
<comment type="caution">
    <text evidence="5">The sequence shown here is derived from an EMBL/GenBank/DDBJ whole genome shotgun (WGS) entry which is preliminary data.</text>
</comment>
<feature type="region of interest" description="Disordered" evidence="3">
    <location>
        <begin position="514"/>
        <end position="552"/>
    </location>
</feature>
<keyword evidence="6" id="KW-1185">Reference proteome</keyword>
<proteinExistence type="inferred from homology"/>
<feature type="compositionally biased region" description="Basic and acidic residues" evidence="3">
    <location>
        <begin position="48"/>
        <end position="57"/>
    </location>
</feature>
<feature type="region of interest" description="Disordered" evidence="3">
    <location>
        <begin position="76"/>
        <end position="106"/>
    </location>
</feature>
<comment type="similarity">
    <text evidence="1">Belongs to the transglycosylase Slt family.</text>
</comment>
<feature type="region of interest" description="Disordered" evidence="3">
    <location>
        <begin position="578"/>
        <end position="618"/>
    </location>
</feature>
<evidence type="ECO:0000313" key="6">
    <source>
        <dbReference type="Proteomes" id="UP001062901"/>
    </source>
</evidence>
<dbReference type="InterPro" id="IPR000189">
    <property type="entry name" value="Transglyc_AS"/>
</dbReference>
<name>A0ABQ0NZN4_9PROT</name>
<dbReference type="EMBL" id="BAQD01000033">
    <property type="protein sequence ID" value="GBQ07524.1"/>
    <property type="molecule type" value="Genomic_DNA"/>
</dbReference>
<dbReference type="CDD" id="cd00254">
    <property type="entry name" value="LT-like"/>
    <property type="match status" value="1"/>
</dbReference>
<dbReference type="Pfam" id="PF01464">
    <property type="entry name" value="SLT"/>
    <property type="match status" value="1"/>
</dbReference>
<organism evidence="5 6">
    <name type="scientific">Saccharibacter floricola DSM 15669</name>
    <dbReference type="NCBI Taxonomy" id="1123227"/>
    <lineage>
        <taxon>Bacteria</taxon>
        <taxon>Pseudomonadati</taxon>
        <taxon>Pseudomonadota</taxon>
        <taxon>Alphaproteobacteria</taxon>
        <taxon>Acetobacterales</taxon>
        <taxon>Acetobacteraceae</taxon>
        <taxon>Saccharibacter</taxon>
    </lineage>
</organism>
<feature type="domain" description="Transglycosylase SLT" evidence="4">
    <location>
        <begin position="623"/>
        <end position="712"/>
    </location>
</feature>
<evidence type="ECO:0000256" key="2">
    <source>
        <dbReference type="ARBA" id="ARBA00009387"/>
    </source>
</evidence>
<dbReference type="Gene3D" id="1.10.530.10">
    <property type="match status" value="1"/>
</dbReference>
<feature type="compositionally biased region" description="Basic and acidic residues" evidence="3">
    <location>
        <begin position="473"/>
        <end position="483"/>
    </location>
</feature>
<dbReference type="SUPFAM" id="SSF53955">
    <property type="entry name" value="Lysozyme-like"/>
    <property type="match status" value="1"/>
</dbReference>
<dbReference type="Proteomes" id="UP001062901">
    <property type="component" value="Unassembled WGS sequence"/>
</dbReference>
<evidence type="ECO:0000313" key="5">
    <source>
        <dbReference type="EMBL" id="GBQ07524.1"/>
    </source>
</evidence>
<dbReference type="PANTHER" id="PTHR37423:SF2">
    <property type="entry name" value="MEMBRANE-BOUND LYTIC MUREIN TRANSGLYCOSYLASE C"/>
    <property type="match status" value="1"/>
</dbReference>
<evidence type="ECO:0000256" key="3">
    <source>
        <dbReference type="SAM" id="MobiDB-lite"/>
    </source>
</evidence>
<dbReference type="InterPro" id="IPR023346">
    <property type="entry name" value="Lysozyme-like_dom_sf"/>
</dbReference>
<evidence type="ECO:0000256" key="1">
    <source>
        <dbReference type="ARBA" id="ARBA00007734"/>
    </source>
</evidence>